<reference evidence="9 10" key="1">
    <citation type="journal article" date="2016" name="Nat. Commun.">
        <title>Thousands of microbial genomes shed light on interconnected biogeochemical processes in an aquifer system.</title>
        <authorList>
            <person name="Anantharaman K."/>
            <person name="Brown C.T."/>
            <person name="Hug L.A."/>
            <person name="Sharon I."/>
            <person name="Castelle C.J."/>
            <person name="Probst A.J."/>
            <person name="Thomas B.C."/>
            <person name="Singh A."/>
            <person name="Wilkins M.J."/>
            <person name="Karaoz U."/>
            <person name="Brodie E.L."/>
            <person name="Williams K.H."/>
            <person name="Hubbard S.S."/>
            <person name="Banfield J.F."/>
        </authorList>
    </citation>
    <scope>NUCLEOTIDE SEQUENCE [LARGE SCALE GENOMIC DNA]</scope>
</reference>
<dbReference type="AlphaFoldDB" id="A0A1F5EL47"/>
<keyword evidence="7" id="KW-1133">Transmembrane helix</keyword>
<gene>
    <name evidence="9" type="ORF">A2811_00715</name>
</gene>
<protein>
    <recommendedName>
        <fullName evidence="8">L,D-TPase catalytic domain-containing protein</fullName>
    </recommendedName>
</protein>
<dbReference type="Proteomes" id="UP000186670">
    <property type="component" value="Unassembled WGS sequence"/>
</dbReference>
<accession>A0A1F5EL47</accession>
<dbReference type="GO" id="GO:0008360">
    <property type="term" value="P:regulation of cell shape"/>
    <property type="evidence" value="ECO:0007669"/>
    <property type="project" value="UniProtKB-UniRule"/>
</dbReference>
<dbReference type="GO" id="GO:0071972">
    <property type="term" value="F:peptidoglycan L,D-transpeptidase activity"/>
    <property type="evidence" value="ECO:0007669"/>
    <property type="project" value="TreeGrafter"/>
</dbReference>
<proteinExistence type="predicted"/>
<keyword evidence="4 6" id="KW-0573">Peptidoglycan synthesis</keyword>
<dbReference type="CDD" id="cd16913">
    <property type="entry name" value="YkuD_like"/>
    <property type="match status" value="1"/>
</dbReference>
<dbReference type="Gene3D" id="2.40.440.10">
    <property type="entry name" value="L,D-transpeptidase catalytic domain-like"/>
    <property type="match status" value="1"/>
</dbReference>
<dbReference type="UniPathway" id="UPA00219"/>
<evidence type="ECO:0000256" key="7">
    <source>
        <dbReference type="SAM" id="Phobius"/>
    </source>
</evidence>
<keyword evidence="7" id="KW-0472">Membrane</keyword>
<dbReference type="GO" id="GO:0005576">
    <property type="term" value="C:extracellular region"/>
    <property type="evidence" value="ECO:0007669"/>
    <property type="project" value="TreeGrafter"/>
</dbReference>
<evidence type="ECO:0000256" key="2">
    <source>
        <dbReference type="ARBA" id="ARBA00022679"/>
    </source>
</evidence>
<dbReference type="PROSITE" id="PS52029">
    <property type="entry name" value="LD_TPASE"/>
    <property type="match status" value="1"/>
</dbReference>
<dbReference type="GO" id="GO:0071555">
    <property type="term" value="P:cell wall organization"/>
    <property type="evidence" value="ECO:0007669"/>
    <property type="project" value="UniProtKB-UniRule"/>
</dbReference>
<sequence length="317" mass="35826">MTVERKYHNRIVVSLSGVLILLLVFIGFVLFKPGIFGDWGISLMESRIANLASTYLGLTENQFLSEEQSITIIRSRSGGEKEEIILPIKKPLFEYIEVVDGCDIHFEGECLNMRSGPSEEYPVVSKLRNGIVLKINGKVEYEGGVWYKVVFDEWLRYSDRLNGDLYVNADYVKVLLDEGIKTVEDNEHSTTTTKKIIVNRTTQTLSAYEGEKLFMEELISTGLELSPTPRGEFLIFRKTPSRYMQGPIAGLAGSDYYDLPGVPWNLYFTHGGAVIHGAYWHDSFGSEYSHGCVNMPPDKARKLYNWAEIGTHVVVTD</sequence>
<dbReference type="Gene3D" id="2.30.30.40">
    <property type="entry name" value="SH3 Domains"/>
    <property type="match status" value="1"/>
</dbReference>
<keyword evidence="7" id="KW-0812">Transmembrane</keyword>
<evidence type="ECO:0000256" key="3">
    <source>
        <dbReference type="ARBA" id="ARBA00022960"/>
    </source>
</evidence>
<name>A0A1F5EL47_9BACT</name>
<evidence type="ECO:0000256" key="5">
    <source>
        <dbReference type="ARBA" id="ARBA00023316"/>
    </source>
</evidence>
<feature type="active site" description="Proton donor/acceptor" evidence="6">
    <location>
        <position position="276"/>
    </location>
</feature>
<feature type="transmembrane region" description="Helical" evidence="7">
    <location>
        <begin position="12"/>
        <end position="31"/>
    </location>
</feature>
<dbReference type="SUPFAM" id="SSF141523">
    <property type="entry name" value="L,D-transpeptidase catalytic domain-like"/>
    <property type="match status" value="1"/>
</dbReference>
<dbReference type="InterPro" id="IPR003646">
    <property type="entry name" value="SH3-like_bac-type"/>
</dbReference>
<dbReference type="Pfam" id="PF08239">
    <property type="entry name" value="SH3_3"/>
    <property type="match status" value="1"/>
</dbReference>
<feature type="domain" description="L,D-TPase catalytic" evidence="8">
    <location>
        <begin position="194"/>
        <end position="316"/>
    </location>
</feature>
<dbReference type="PANTHER" id="PTHR30582">
    <property type="entry name" value="L,D-TRANSPEPTIDASE"/>
    <property type="match status" value="1"/>
</dbReference>
<dbReference type="InterPro" id="IPR005490">
    <property type="entry name" value="LD_TPept_cat_dom"/>
</dbReference>
<evidence type="ECO:0000256" key="1">
    <source>
        <dbReference type="ARBA" id="ARBA00004752"/>
    </source>
</evidence>
<evidence type="ECO:0000313" key="10">
    <source>
        <dbReference type="Proteomes" id="UP000186670"/>
    </source>
</evidence>
<evidence type="ECO:0000256" key="4">
    <source>
        <dbReference type="ARBA" id="ARBA00022984"/>
    </source>
</evidence>
<dbReference type="InterPro" id="IPR050979">
    <property type="entry name" value="LD-transpeptidase"/>
</dbReference>
<keyword evidence="2" id="KW-0808">Transferase</keyword>
<dbReference type="InterPro" id="IPR038063">
    <property type="entry name" value="Transpep_catalytic_dom"/>
</dbReference>
<comment type="caution">
    <text evidence="9">The sequence shown here is derived from an EMBL/GenBank/DDBJ whole genome shotgun (WGS) entry which is preliminary data.</text>
</comment>
<dbReference type="Pfam" id="PF03734">
    <property type="entry name" value="YkuD"/>
    <property type="match status" value="1"/>
</dbReference>
<evidence type="ECO:0000313" key="9">
    <source>
        <dbReference type="EMBL" id="OGD68118.1"/>
    </source>
</evidence>
<dbReference type="GO" id="GO:0016740">
    <property type="term" value="F:transferase activity"/>
    <property type="evidence" value="ECO:0007669"/>
    <property type="project" value="UniProtKB-KW"/>
</dbReference>
<evidence type="ECO:0000259" key="8">
    <source>
        <dbReference type="PROSITE" id="PS52029"/>
    </source>
</evidence>
<dbReference type="EMBL" id="MEZZ01000039">
    <property type="protein sequence ID" value="OGD68118.1"/>
    <property type="molecule type" value="Genomic_DNA"/>
</dbReference>
<keyword evidence="3 6" id="KW-0133">Cell shape</keyword>
<feature type="active site" description="Nucleophile" evidence="6">
    <location>
        <position position="292"/>
    </location>
</feature>
<evidence type="ECO:0000256" key="6">
    <source>
        <dbReference type="PROSITE-ProRule" id="PRU01373"/>
    </source>
</evidence>
<organism evidence="9 10">
    <name type="scientific">Candidatus Campbellbacteria bacterium RIFCSPHIGHO2_01_FULL_34_10</name>
    <dbReference type="NCBI Taxonomy" id="1797577"/>
    <lineage>
        <taxon>Bacteria</taxon>
        <taxon>Candidatus Campbelliibacteriota</taxon>
    </lineage>
</organism>
<keyword evidence="5 6" id="KW-0961">Cell wall biogenesis/degradation</keyword>
<comment type="pathway">
    <text evidence="1 6">Cell wall biogenesis; peptidoglycan biosynthesis.</text>
</comment>
<dbReference type="PANTHER" id="PTHR30582:SF2">
    <property type="entry name" value="L,D-TRANSPEPTIDASE YCIB-RELATED"/>
    <property type="match status" value="1"/>
</dbReference>
<dbReference type="GO" id="GO:0018104">
    <property type="term" value="P:peptidoglycan-protein cross-linking"/>
    <property type="evidence" value="ECO:0007669"/>
    <property type="project" value="TreeGrafter"/>
</dbReference>